<sequence length="233" mass="26345">MPTFQPSEHGDDDGSDAAGIDETIRVSQFSSRQASEHSGNAFDITSLTDLSRDDNDELMQDPFFARSATKRGRRNTVIRTMKRELEADYPPELLYQKSFADLQAEPFEKIPSPPPTARSPSLPPGPPLVPNFHSPNDAVSELLRSAEENRPAYLSRMSVDEWEDCGDQLIDRFSHLLTEMKNLRRARRQTAAIFEAEMRRRHEEVEVQDAELSTKLNEMRTGGVEVLRGRSNG</sequence>
<reference evidence="3" key="1">
    <citation type="submission" date="2022-12" db="EMBL/GenBank/DDBJ databases">
        <authorList>
            <person name="Petersen C."/>
        </authorList>
    </citation>
    <scope>NUCLEOTIDE SEQUENCE</scope>
    <source>
        <strain evidence="3">IBT 21472</strain>
    </source>
</reference>
<feature type="domain" description="Extracellular mutant protein 11 C-terminal" evidence="2">
    <location>
        <begin position="88"/>
        <end position="227"/>
    </location>
</feature>
<feature type="compositionally biased region" description="Polar residues" evidence="1">
    <location>
        <begin position="25"/>
        <end position="49"/>
    </location>
</feature>
<dbReference type="PANTHER" id="PTHR28244">
    <property type="entry name" value="RNA POLYMERASE I-SPECIFIC TRANSCRIPTION INITIATION FACTOR RRN11"/>
    <property type="match status" value="1"/>
</dbReference>
<dbReference type="Pfam" id="PF15463">
    <property type="entry name" value="ECM11"/>
    <property type="match status" value="1"/>
</dbReference>
<gene>
    <name evidence="3" type="ORF">N7476_003399</name>
</gene>
<dbReference type="InterPro" id="IPR053029">
    <property type="entry name" value="RNA_pol_I-specific_init_factor"/>
</dbReference>
<dbReference type="Proteomes" id="UP001147746">
    <property type="component" value="Unassembled WGS sequence"/>
</dbReference>
<dbReference type="GO" id="GO:0017025">
    <property type="term" value="F:TBP-class protein binding"/>
    <property type="evidence" value="ECO:0007669"/>
    <property type="project" value="TreeGrafter"/>
</dbReference>
<dbReference type="PANTHER" id="PTHR28244:SF1">
    <property type="entry name" value="RNA POLYMERASE I-SPECIFIC TRANSCRIPTION INITIATION FACTOR RRN11"/>
    <property type="match status" value="1"/>
</dbReference>
<feature type="region of interest" description="Disordered" evidence="1">
    <location>
        <begin position="1"/>
        <end position="71"/>
    </location>
</feature>
<name>A0A9W9UAK4_9EURO</name>
<feature type="compositionally biased region" description="Pro residues" evidence="1">
    <location>
        <begin position="111"/>
        <end position="125"/>
    </location>
</feature>
<dbReference type="InterPro" id="IPR029178">
    <property type="entry name" value="Ecm11_C"/>
</dbReference>
<dbReference type="GO" id="GO:0042790">
    <property type="term" value="P:nucleolar large rRNA transcription by RNA polymerase I"/>
    <property type="evidence" value="ECO:0007669"/>
    <property type="project" value="TreeGrafter"/>
</dbReference>
<evidence type="ECO:0000256" key="1">
    <source>
        <dbReference type="SAM" id="MobiDB-lite"/>
    </source>
</evidence>
<evidence type="ECO:0000313" key="3">
    <source>
        <dbReference type="EMBL" id="KAJ5324799.1"/>
    </source>
</evidence>
<evidence type="ECO:0000259" key="2">
    <source>
        <dbReference type="Pfam" id="PF15463"/>
    </source>
</evidence>
<reference evidence="3" key="2">
    <citation type="journal article" date="2023" name="IMA Fungus">
        <title>Comparative genomic study of the Penicillium genus elucidates a diverse pangenome and 15 lateral gene transfer events.</title>
        <authorList>
            <person name="Petersen C."/>
            <person name="Sorensen T."/>
            <person name="Nielsen M.R."/>
            <person name="Sondergaard T.E."/>
            <person name="Sorensen J.L."/>
            <person name="Fitzpatrick D.A."/>
            <person name="Frisvad J.C."/>
            <person name="Nielsen K.L."/>
        </authorList>
    </citation>
    <scope>NUCLEOTIDE SEQUENCE</scope>
    <source>
        <strain evidence="3">IBT 21472</strain>
    </source>
</reference>
<dbReference type="OrthoDB" id="2159786at2759"/>
<proteinExistence type="predicted"/>
<evidence type="ECO:0000313" key="4">
    <source>
        <dbReference type="Proteomes" id="UP001147746"/>
    </source>
</evidence>
<feature type="region of interest" description="Disordered" evidence="1">
    <location>
        <begin position="106"/>
        <end position="125"/>
    </location>
</feature>
<dbReference type="GO" id="GO:0070860">
    <property type="term" value="C:RNA polymerase I core factor complex"/>
    <property type="evidence" value="ECO:0007669"/>
    <property type="project" value="TreeGrafter"/>
</dbReference>
<keyword evidence="4" id="KW-1185">Reference proteome</keyword>
<dbReference type="AlphaFoldDB" id="A0A9W9UAK4"/>
<organism evidence="3 4">
    <name type="scientific">Penicillium atrosanguineum</name>
    <dbReference type="NCBI Taxonomy" id="1132637"/>
    <lineage>
        <taxon>Eukaryota</taxon>
        <taxon>Fungi</taxon>
        <taxon>Dikarya</taxon>
        <taxon>Ascomycota</taxon>
        <taxon>Pezizomycotina</taxon>
        <taxon>Eurotiomycetes</taxon>
        <taxon>Eurotiomycetidae</taxon>
        <taxon>Eurotiales</taxon>
        <taxon>Aspergillaceae</taxon>
        <taxon>Penicillium</taxon>
    </lineage>
</organism>
<accession>A0A9W9UAK4</accession>
<comment type="caution">
    <text evidence="3">The sequence shown here is derived from an EMBL/GenBank/DDBJ whole genome shotgun (WGS) entry which is preliminary data.</text>
</comment>
<dbReference type="EMBL" id="JAPZBO010000002">
    <property type="protein sequence ID" value="KAJ5324799.1"/>
    <property type="molecule type" value="Genomic_DNA"/>
</dbReference>
<protein>
    <recommendedName>
        <fullName evidence="2">Extracellular mutant protein 11 C-terminal domain-containing protein</fullName>
    </recommendedName>
</protein>
<dbReference type="GO" id="GO:0001164">
    <property type="term" value="F:RNA polymerase I core promoter sequence-specific DNA binding"/>
    <property type="evidence" value="ECO:0007669"/>
    <property type="project" value="TreeGrafter"/>
</dbReference>